<keyword evidence="2" id="KW-1133">Transmembrane helix</keyword>
<evidence type="ECO:0000256" key="1">
    <source>
        <dbReference type="SAM" id="MobiDB-lite"/>
    </source>
</evidence>
<dbReference type="Pfam" id="PF10881">
    <property type="entry name" value="DUF2726"/>
    <property type="match status" value="1"/>
</dbReference>
<evidence type="ECO:0000259" key="3">
    <source>
        <dbReference type="Pfam" id="PF10881"/>
    </source>
</evidence>
<sequence>MPTLIPWIIALASSLGLAALGAAWLWKRPRGTRHKLPTDWPLSPRPVFSTDERRVYRLLREALPHHVILCKLPLVRFCQPSEASETRYWFELLGALNVGFAICSSNGRVLAAIDLDTERQQQGRGLQIKQSVLNACRVRYLRCPLDHLPTAAELQLLVPYNNNHVRGPQAGTKPPRAPAAAPTPLSPAAGASAGRPLNTVGASLWQDSSVFQDSFFAPDPRFDSGTGGRSAPMGDETLDEGSLDISLDQPIAGPDASRDIVGVVVDSPRFPGGR</sequence>
<dbReference type="InterPro" id="IPR024402">
    <property type="entry name" value="DUF2726"/>
</dbReference>
<feature type="compositionally biased region" description="Low complexity" evidence="1">
    <location>
        <begin position="170"/>
        <end position="193"/>
    </location>
</feature>
<accession>A0ABT7LID5</accession>
<evidence type="ECO:0000313" key="5">
    <source>
        <dbReference type="Proteomes" id="UP001238603"/>
    </source>
</evidence>
<keyword evidence="5" id="KW-1185">Reference proteome</keyword>
<name>A0ABT7LID5_9BURK</name>
<evidence type="ECO:0000313" key="4">
    <source>
        <dbReference type="EMBL" id="MDL5032633.1"/>
    </source>
</evidence>
<feature type="transmembrane region" description="Helical" evidence="2">
    <location>
        <begin position="6"/>
        <end position="26"/>
    </location>
</feature>
<feature type="region of interest" description="Disordered" evidence="1">
    <location>
        <begin position="165"/>
        <end position="193"/>
    </location>
</feature>
<proteinExistence type="predicted"/>
<keyword evidence="2" id="KW-0812">Transmembrane</keyword>
<protein>
    <submittedName>
        <fullName evidence="4">DUF2726 domain-containing protein</fullName>
    </submittedName>
</protein>
<organism evidence="4 5">
    <name type="scientific">Roseateles subflavus</name>
    <dbReference type="NCBI Taxonomy" id="3053353"/>
    <lineage>
        <taxon>Bacteria</taxon>
        <taxon>Pseudomonadati</taxon>
        <taxon>Pseudomonadota</taxon>
        <taxon>Betaproteobacteria</taxon>
        <taxon>Burkholderiales</taxon>
        <taxon>Sphaerotilaceae</taxon>
        <taxon>Roseateles</taxon>
    </lineage>
</organism>
<keyword evidence="2" id="KW-0472">Membrane</keyword>
<reference evidence="4 5" key="1">
    <citation type="submission" date="2023-06" db="EMBL/GenBank/DDBJ databases">
        <title>Pelomonas sp. APW6 16S ribosomal RNA gene genome sequencing and assembly.</title>
        <authorList>
            <person name="Woo H."/>
        </authorList>
    </citation>
    <scope>NUCLEOTIDE SEQUENCE [LARGE SCALE GENOMIC DNA]</scope>
    <source>
        <strain evidence="4 5">APW6</strain>
    </source>
</reference>
<feature type="domain" description="DUF2726" evidence="3">
    <location>
        <begin position="45"/>
        <end position="143"/>
    </location>
</feature>
<comment type="caution">
    <text evidence="4">The sequence shown here is derived from an EMBL/GenBank/DDBJ whole genome shotgun (WGS) entry which is preliminary data.</text>
</comment>
<evidence type="ECO:0000256" key="2">
    <source>
        <dbReference type="SAM" id="Phobius"/>
    </source>
</evidence>
<dbReference type="EMBL" id="JASVDS010000003">
    <property type="protein sequence ID" value="MDL5032633.1"/>
    <property type="molecule type" value="Genomic_DNA"/>
</dbReference>
<dbReference type="Proteomes" id="UP001238603">
    <property type="component" value="Unassembled WGS sequence"/>
</dbReference>
<gene>
    <name evidence="4" type="ORF">QRD43_12030</name>
</gene>
<feature type="region of interest" description="Disordered" evidence="1">
    <location>
        <begin position="217"/>
        <end position="243"/>
    </location>
</feature>
<dbReference type="RefSeq" id="WP_285982724.1">
    <property type="nucleotide sequence ID" value="NZ_JASVDS010000003.1"/>
</dbReference>